<dbReference type="RefSeq" id="WP_377497164.1">
    <property type="nucleotide sequence ID" value="NZ_JBHMDO010000033.1"/>
</dbReference>
<sequence>MKGLRRTLTTAAIGAMAVNSLMIGGAAFGADVVPSSLQVKEFRYLDKELDRISLEKTGEPDGTRDGHLSLLIDAGEGAEIKSIVMKTADSKGVDTGHGIWTTWKEPSDIGKYLLAVEHDGKTINTTFKQTLGQFKGINQFDLYASDNNSMKDGEYYYLEITTSAGVIKSDVRPYVNAETSYAPVLIREFAWADLTQDKIGSAAFGEDGSPDGHFKLKLAFAQKTKVLSVILRPTDKDGKEVSAGIWRTNRAGVGWLLGLVQGNKIINPEFNKDVTAPVGSFRGSVALDLYANNNGSIKNGQHYVIEVETQFGTVISQPVEFGNKDSIHRDSTVFPFKTISLKLNAKEAAVDEKSAKLDVAPFSLDGRTMVPLRFISEAFGAKVDWNKKVGKVTIAKDDSKIELTINKKQAFANGAVVQLDSPAITRNNVTLVPVRFVSESLKMKVFFDEGEIFITDAKEQ</sequence>
<dbReference type="Pfam" id="PF07833">
    <property type="entry name" value="Cu_amine_oxidN1"/>
    <property type="match status" value="1"/>
</dbReference>
<dbReference type="Gene3D" id="3.30.457.10">
    <property type="entry name" value="Copper amine oxidase-like, N-terminal domain"/>
    <property type="match status" value="2"/>
</dbReference>
<dbReference type="EMBL" id="JBHMDO010000033">
    <property type="protein sequence ID" value="MFB9328145.1"/>
    <property type="molecule type" value="Genomic_DNA"/>
</dbReference>
<feature type="signal peptide" evidence="1">
    <location>
        <begin position="1"/>
        <end position="29"/>
    </location>
</feature>
<proteinExistence type="predicted"/>
<accession>A0ABV5KSE7</accession>
<keyword evidence="1" id="KW-0732">Signal</keyword>
<dbReference type="Proteomes" id="UP001589747">
    <property type="component" value="Unassembled WGS sequence"/>
</dbReference>
<dbReference type="InterPro" id="IPR036582">
    <property type="entry name" value="Mao_N_sf"/>
</dbReference>
<evidence type="ECO:0000256" key="1">
    <source>
        <dbReference type="SAM" id="SignalP"/>
    </source>
</evidence>
<dbReference type="InterPro" id="IPR012854">
    <property type="entry name" value="Cu_amine_oxidase-like_N"/>
</dbReference>
<keyword evidence="4" id="KW-1185">Reference proteome</keyword>
<gene>
    <name evidence="3" type="ORF">ACFFSY_19630</name>
</gene>
<name>A0ABV5KSE7_9BACL</name>
<comment type="caution">
    <text evidence="3">The sequence shown here is derived from an EMBL/GenBank/DDBJ whole genome shotgun (WGS) entry which is preliminary data.</text>
</comment>
<evidence type="ECO:0000313" key="4">
    <source>
        <dbReference type="Proteomes" id="UP001589747"/>
    </source>
</evidence>
<reference evidence="3 4" key="1">
    <citation type="submission" date="2024-09" db="EMBL/GenBank/DDBJ databases">
        <authorList>
            <person name="Sun Q."/>
            <person name="Mori K."/>
        </authorList>
    </citation>
    <scope>NUCLEOTIDE SEQUENCE [LARGE SCALE GENOMIC DNA]</scope>
    <source>
        <strain evidence="3 4">TISTR 2452</strain>
    </source>
</reference>
<feature type="chain" id="PRO_5045808470" evidence="1">
    <location>
        <begin position="30"/>
        <end position="460"/>
    </location>
</feature>
<feature type="domain" description="Copper amine oxidase-like N-terminal" evidence="2">
    <location>
        <begin position="350"/>
        <end position="451"/>
    </location>
</feature>
<organism evidence="3 4">
    <name type="scientific">Paenibacillus aurantiacus</name>
    <dbReference type="NCBI Taxonomy" id="1936118"/>
    <lineage>
        <taxon>Bacteria</taxon>
        <taxon>Bacillati</taxon>
        <taxon>Bacillota</taxon>
        <taxon>Bacilli</taxon>
        <taxon>Bacillales</taxon>
        <taxon>Paenibacillaceae</taxon>
        <taxon>Paenibacillus</taxon>
    </lineage>
</organism>
<evidence type="ECO:0000259" key="2">
    <source>
        <dbReference type="Pfam" id="PF07833"/>
    </source>
</evidence>
<dbReference type="SUPFAM" id="SSF55383">
    <property type="entry name" value="Copper amine oxidase, domain N"/>
    <property type="match status" value="2"/>
</dbReference>
<protein>
    <submittedName>
        <fullName evidence="3">Copper amine oxidase N-terminal domain-containing protein</fullName>
    </submittedName>
</protein>
<evidence type="ECO:0000313" key="3">
    <source>
        <dbReference type="EMBL" id="MFB9328145.1"/>
    </source>
</evidence>